<proteinExistence type="predicted"/>
<evidence type="ECO:0008006" key="3">
    <source>
        <dbReference type="Google" id="ProtNLM"/>
    </source>
</evidence>
<dbReference type="RefSeq" id="WP_073628936.1">
    <property type="nucleotide sequence ID" value="NZ_FRXO01000004.1"/>
</dbReference>
<gene>
    <name evidence="1" type="ORF">SAMN02745172_02434</name>
</gene>
<protein>
    <recommendedName>
        <fullName evidence="3">3-methyladenine DNA glycosylase AlkC</fullName>
    </recommendedName>
</protein>
<dbReference type="AlphaFoldDB" id="A0A1M7ZLM8"/>
<sequence>MPYTLDDKLARIDVCPLSPKHHEIDRNLLHAYIACLTFDELCDAICRRIEAPTPLRLALRGRLLRLLKLSNGEHAERLSRLVDDAEALVWRNHALQARVDALVSAVYSWLPIVKRQDVLERWTDRGTRGAVARWLKASDGDDALFDPAAILAYWRRSLDYRAAKILAYKADPGVLRDIIGELAVHCPEGWIVSRAALRAGSVKDEVWELIRQHQPASFAYLCAMTGRSLTEDEALQLFNKAMPGINSDNSRGLVIWAIGQLGMMSVLDRITLKRDIYIQDEVSAILRIV</sequence>
<evidence type="ECO:0000313" key="1">
    <source>
        <dbReference type="EMBL" id="SHO65787.1"/>
    </source>
</evidence>
<keyword evidence="2" id="KW-1185">Reference proteome</keyword>
<dbReference type="OrthoDB" id="8222798at2"/>
<accession>A0A1M7ZLM8</accession>
<evidence type="ECO:0000313" key="2">
    <source>
        <dbReference type="Proteomes" id="UP000186406"/>
    </source>
</evidence>
<reference evidence="1 2" key="1">
    <citation type="submission" date="2016-12" db="EMBL/GenBank/DDBJ databases">
        <authorList>
            <person name="Song W.-J."/>
            <person name="Kurnit D.M."/>
        </authorList>
    </citation>
    <scope>NUCLEOTIDE SEQUENCE [LARGE SCALE GENOMIC DNA]</scope>
    <source>
        <strain evidence="1 2">DSM 19599</strain>
    </source>
</reference>
<organism evidence="1 2">
    <name type="scientific">Pseudoxanthobacter soli DSM 19599</name>
    <dbReference type="NCBI Taxonomy" id="1123029"/>
    <lineage>
        <taxon>Bacteria</taxon>
        <taxon>Pseudomonadati</taxon>
        <taxon>Pseudomonadota</taxon>
        <taxon>Alphaproteobacteria</taxon>
        <taxon>Hyphomicrobiales</taxon>
        <taxon>Segnochrobactraceae</taxon>
        <taxon>Pseudoxanthobacter</taxon>
    </lineage>
</organism>
<dbReference type="Proteomes" id="UP000186406">
    <property type="component" value="Unassembled WGS sequence"/>
</dbReference>
<name>A0A1M7ZLM8_9HYPH</name>
<dbReference type="EMBL" id="FRXO01000004">
    <property type="protein sequence ID" value="SHO65787.1"/>
    <property type="molecule type" value="Genomic_DNA"/>
</dbReference>